<dbReference type="EMBL" id="AAOG01000002">
    <property type="protein sequence ID" value="EAR13105.1"/>
    <property type="molecule type" value="Genomic_DNA"/>
</dbReference>
<evidence type="ECO:0000313" key="2">
    <source>
        <dbReference type="Proteomes" id="UP000003053"/>
    </source>
</evidence>
<proteinExistence type="predicted"/>
<reference evidence="1 2" key="1">
    <citation type="submission" date="2006-02" db="EMBL/GenBank/DDBJ databases">
        <authorList>
            <person name="Murray A."/>
            <person name="Staley J."/>
            <person name="Ferriera S."/>
            <person name="Johnson J."/>
            <person name="Kravitz S."/>
            <person name="Halpern A."/>
            <person name="Remington K."/>
            <person name="Beeson K."/>
            <person name="Tran B."/>
            <person name="Rogers Y.-H."/>
            <person name="Friedman R."/>
            <person name="Venter J.C."/>
        </authorList>
    </citation>
    <scope>NUCLEOTIDE SEQUENCE [LARGE SCALE GENOMIC DNA]</scope>
    <source>
        <strain evidence="1 2">23-P</strain>
    </source>
</reference>
<gene>
    <name evidence="1" type="ORF">PI23P_10765</name>
</gene>
<dbReference type="Proteomes" id="UP000003053">
    <property type="component" value="Unassembled WGS sequence"/>
</dbReference>
<protein>
    <submittedName>
        <fullName evidence="1">Uncharacterized protein</fullName>
    </submittedName>
</protein>
<name>A4C112_9FLAO</name>
<accession>A4C112</accession>
<keyword evidence="2" id="KW-1185">Reference proteome</keyword>
<organism evidence="1 2">
    <name type="scientific">Polaribacter irgensii 23-P</name>
    <dbReference type="NCBI Taxonomy" id="313594"/>
    <lineage>
        <taxon>Bacteria</taxon>
        <taxon>Pseudomonadati</taxon>
        <taxon>Bacteroidota</taxon>
        <taxon>Flavobacteriia</taxon>
        <taxon>Flavobacteriales</taxon>
        <taxon>Flavobacteriaceae</taxon>
    </lineage>
</organism>
<comment type="caution">
    <text evidence="1">The sequence shown here is derived from an EMBL/GenBank/DDBJ whole genome shotgun (WGS) entry which is preliminary data.</text>
</comment>
<dbReference type="HOGENOM" id="CLU_2937722_0_0_10"/>
<evidence type="ECO:0000313" key="1">
    <source>
        <dbReference type="EMBL" id="EAR13105.1"/>
    </source>
</evidence>
<sequence>MGKLETTLLLRNTTLKDQSKKNTNPVCFNSALSATTIPALSQHLLLHLSITNLKNEALLN</sequence>
<dbReference type="AlphaFoldDB" id="A4C112"/>